<reference evidence="6 7" key="1">
    <citation type="journal article" date="2010" name="Science">
        <title>Genomic analysis of organismal complexity in the multicellular green alga Volvox carteri.</title>
        <authorList>
            <person name="Prochnik S.E."/>
            <person name="Umen J."/>
            <person name="Nedelcu A.M."/>
            <person name="Hallmann A."/>
            <person name="Miller S.M."/>
            <person name="Nishii I."/>
            <person name="Ferris P."/>
            <person name="Kuo A."/>
            <person name="Mitros T."/>
            <person name="Fritz-Laylin L.K."/>
            <person name="Hellsten U."/>
            <person name="Chapman J."/>
            <person name="Simakov O."/>
            <person name="Rensing S.A."/>
            <person name="Terry A."/>
            <person name="Pangilinan J."/>
            <person name="Kapitonov V."/>
            <person name="Jurka J."/>
            <person name="Salamov A."/>
            <person name="Shapiro H."/>
            <person name="Schmutz J."/>
            <person name="Grimwood J."/>
            <person name="Lindquist E."/>
            <person name="Lucas S."/>
            <person name="Grigoriev I.V."/>
            <person name="Schmitt R."/>
            <person name="Kirk D."/>
            <person name="Rokhsar D.S."/>
        </authorList>
    </citation>
    <scope>NUCLEOTIDE SEQUENCE [LARGE SCALE GENOMIC DNA]</scope>
    <source>
        <strain evidence="7">f. Nagariensis / Eve</strain>
    </source>
</reference>
<dbReference type="RefSeq" id="XP_002950120.1">
    <property type="nucleotide sequence ID" value="XM_002950074.1"/>
</dbReference>
<keyword evidence="3" id="KW-0862">Zinc</keyword>
<keyword evidence="7" id="KW-1185">Reference proteome</keyword>
<feature type="non-terminal residue" evidence="6">
    <location>
        <position position="1"/>
    </location>
</feature>
<dbReference type="InterPro" id="IPR019787">
    <property type="entry name" value="Znf_PHD-finger"/>
</dbReference>
<dbReference type="STRING" id="3068.D8TUX3"/>
<dbReference type="SUPFAM" id="SSF57903">
    <property type="entry name" value="FYVE/PHD zinc finger"/>
    <property type="match status" value="1"/>
</dbReference>
<keyword evidence="1" id="KW-0479">Metal-binding</keyword>
<dbReference type="InterPro" id="IPR011011">
    <property type="entry name" value="Znf_FYVE_PHD"/>
</dbReference>
<dbReference type="Pfam" id="PF00628">
    <property type="entry name" value="PHD"/>
    <property type="match status" value="1"/>
</dbReference>
<dbReference type="InterPro" id="IPR013083">
    <property type="entry name" value="Znf_RING/FYVE/PHD"/>
</dbReference>
<evidence type="ECO:0000256" key="4">
    <source>
        <dbReference type="PROSITE-ProRule" id="PRU00146"/>
    </source>
</evidence>
<dbReference type="AlphaFoldDB" id="D8TUX3"/>
<dbReference type="PANTHER" id="PTHR46201:SF9">
    <property type="entry name" value="PHD FINGER PROTEIN MALE MEIOCYTE DEATH 1"/>
    <property type="match status" value="1"/>
</dbReference>
<keyword evidence="2 4" id="KW-0863">Zinc-finger</keyword>
<dbReference type="Gene3D" id="3.30.40.10">
    <property type="entry name" value="Zinc/RING finger domain, C3HC4 (zinc finger)"/>
    <property type="match status" value="1"/>
</dbReference>
<dbReference type="InParanoid" id="D8TUX3"/>
<dbReference type="InterPro" id="IPR001965">
    <property type="entry name" value="Znf_PHD"/>
</dbReference>
<evidence type="ECO:0000259" key="5">
    <source>
        <dbReference type="PROSITE" id="PS50016"/>
    </source>
</evidence>
<dbReference type="PROSITE" id="PS50016">
    <property type="entry name" value="ZF_PHD_2"/>
    <property type="match status" value="1"/>
</dbReference>
<proteinExistence type="predicted"/>
<dbReference type="PANTHER" id="PTHR46201">
    <property type="entry name" value="PHD FINGER PROTEIN MALE MEIOCYTE DEATH 1-RELATED"/>
    <property type="match status" value="1"/>
</dbReference>
<evidence type="ECO:0000256" key="2">
    <source>
        <dbReference type="ARBA" id="ARBA00022771"/>
    </source>
</evidence>
<evidence type="ECO:0000256" key="1">
    <source>
        <dbReference type="ARBA" id="ARBA00022723"/>
    </source>
</evidence>
<dbReference type="GeneID" id="9619515"/>
<dbReference type="KEGG" id="vcn:VOLCADRAFT_49050"/>
<gene>
    <name evidence="6" type="ORF">VOLCADRAFT_49050</name>
</gene>
<dbReference type="EMBL" id="GL378338">
    <property type="protein sequence ID" value="EFJ48788.1"/>
    <property type="molecule type" value="Genomic_DNA"/>
</dbReference>
<organism evidence="7">
    <name type="scientific">Volvox carteri f. nagariensis</name>
    <dbReference type="NCBI Taxonomy" id="3068"/>
    <lineage>
        <taxon>Eukaryota</taxon>
        <taxon>Viridiplantae</taxon>
        <taxon>Chlorophyta</taxon>
        <taxon>core chlorophytes</taxon>
        <taxon>Chlorophyceae</taxon>
        <taxon>CS clade</taxon>
        <taxon>Chlamydomonadales</taxon>
        <taxon>Volvocaceae</taxon>
        <taxon>Volvox</taxon>
    </lineage>
</organism>
<feature type="non-terminal residue" evidence="6">
    <location>
        <position position="62"/>
    </location>
</feature>
<dbReference type="eggNOG" id="KOG1844">
    <property type="taxonomic scope" value="Eukaryota"/>
</dbReference>
<name>D8TUX3_VOLCA</name>
<dbReference type="SMART" id="SM00249">
    <property type="entry name" value="PHD"/>
    <property type="match status" value="1"/>
</dbReference>
<accession>D8TUX3</accession>
<evidence type="ECO:0000256" key="3">
    <source>
        <dbReference type="ARBA" id="ARBA00022833"/>
    </source>
</evidence>
<dbReference type="Proteomes" id="UP000001058">
    <property type="component" value="Unassembled WGS sequence"/>
</dbReference>
<dbReference type="OrthoDB" id="436852at2759"/>
<evidence type="ECO:0000313" key="7">
    <source>
        <dbReference type="Proteomes" id="UP000001058"/>
    </source>
</evidence>
<evidence type="ECO:0000313" key="6">
    <source>
        <dbReference type="EMBL" id="EFJ48788.1"/>
    </source>
</evidence>
<feature type="domain" description="PHD-type" evidence="5">
    <location>
        <begin position="6"/>
        <end position="56"/>
    </location>
</feature>
<protein>
    <recommendedName>
        <fullName evidence="5">PHD-type domain-containing protein</fullName>
    </recommendedName>
</protein>
<sequence length="62" mass="6619">GPEDWRVACLCGTQDDDGERMIACDMCGVWSHTRCNDIPDEVDEPPAFVCRECAAASTAAAG</sequence>
<dbReference type="GO" id="GO:0008270">
    <property type="term" value="F:zinc ion binding"/>
    <property type="evidence" value="ECO:0007669"/>
    <property type="project" value="UniProtKB-KW"/>
</dbReference>